<proteinExistence type="predicted"/>
<reference evidence="3" key="1">
    <citation type="submission" date="2022-11" db="UniProtKB">
        <authorList>
            <consortium name="WormBaseParasite"/>
        </authorList>
    </citation>
    <scope>IDENTIFICATION</scope>
</reference>
<feature type="compositionally biased region" description="Low complexity" evidence="1">
    <location>
        <begin position="82"/>
        <end position="93"/>
    </location>
</feature>
<sequence length="99" mass="10622">MLNERGTAQRPSARPSDEIQRLQWEMARLMAHVVGLMAQPSAPPLRNSMPSQTPSPSTCIQNAADRPSGAHSQMCRAQHPDSAGPSTATATGASRCYFC</sequence>
<name>A0A915KS82_ROMCU</name>
<organism evidence="2 3">
    <name type="scientific">Romanomermis culicivorax</name>
    <name type="common">Nematode worm</name>
    <dbReference type="NCBI Taxonomy" id="13658"/>
    <lineage>
        <taxon>Eukaryota</taxon>
        <taxon>Metazoa</taxon>
        <taxon>Ecdysozoa</taxon>
        <taxon>Nematoda</taxon>
        <taxon>Enoplea</taxon>
        <taxon>Dorylaimia</taxon>
        <taxon>Mermithida</taxon>
        <taxon>Mermithoidea</taxon>
        <taxon>Mermithidae</taxon>
        <taxon>Romanomermis</taxon>
    </lineage>
</organism>
<dbReference type="WBParaSite" id="nRc.2.0.1.t41345-RA">
    <property type="protein sequence ID" value="nRc.2.0.1.t41345-RA"/>
    <property type="gene ID" value="nRc.2.0.1.g41345"/>
</dbReference>
<feature type="region of interest" description="Disordered" evidence="1">
    <location>
        <begin position="40"/>
        <end position="93"/>
    </location>
</feature>
<keyword evidence="2" id="KW-1185">Reference proteome</keyword>
<evidence type="ECO:0000256" key="1">
    <source>
        <dbReference type="SAM" id="MobiDB-lite"/>
    </source>
</evidence>
<accession>A0A915KS82</accession>
<evidence type="ECO:0000313" key="2">
    <source>
        <dbReference type="Proteomes" id="UP000887565"/>
    </source>
</evidence>
<dbReference type="Proteomes" id="UP000887565">
    <property type="component" value="Unplaced"/>
</dbReference>
<evidence type="ECO:0000313" key="3">
    <source>
        <dbReference type="WBParaSite" id="nRc.2.0.1.t41345-RA"/>
    </source>
</evidence>
<protein>
    <submittedName>
        <fullName evidence="3">Uncharacterized protein</fullName>
    </submittedName>
</protein>
<feature type="compositionally biased region" description="Polar residues" evidence="1">
    <location>
        <begin position="48"/>
        <end position="61"/>
    </location>
</feature>
<dbReference type="AlphaFoldDB" id="A0A915KS82"/>